<dbReference type="GeneID" id="66723794"/>
<dbReference type="InterPro" id="IPR050109">
    <property type="entry name" value="HTH-type_TetR-like_transc_reg"/>
</dbReference>
<evidence type="ECO:0000256" key="2">
    <source>
        <dbReference type="PROSITE-ProRule" id="PRU00335"/>
    </source>
</evidence>
<dbReference type="Pfam" id="PF00440">
    <property type="entry name" value="TetR_N"/>
    <property type="match status" value="1"/>
</dbReference>
<dbReference type="SUPFAM" id="SSF46689">
    <property type="entry name" value="Homeodomain-like"/>
    <property type="match status" value="1"/>
</dbReference>
<organism evidence="4 5">
    <name type="scientific">Nocardia nova</name>
    <dbReference type="NCBI Taxonomy" id="37330"/>
    <lineage>
        <taxon>Bacteria</taxon>
        <taxon>Bacillati</taxon>
        <taxon>Actinomycetota</taxon>
        <taxon>Actinomycetes</taxon>
        <taxon>Mycobacteriales</taxon>
        <taxon>Nocardiaceae</taxon>
        <taxon>Nocardia</taxon>
    </lineage>
</organism>
<feature type="DNA-binding region" description="H-T-H motif" evidence="2">
    <location>
        <begin position="40"/>
        <end position="59"/>
    </location>
</feature>
<keyword evidence="1 2" id="KW-0238">DNA-binding</keyword>
<dbReference type="InterPro" id="IPR001647">
    <property type="entry name" value="HTH_TetR"/>
</dbReference>
<name>A0A2S6A352_9NOCA</name>
<evidence type="ECO:0000256" key="1">
    <source>
        <dbReference type="ARBA" id="ARBA00023125"/>
    </source>
</evidence>
<evidence type="ECO:0000313" key="4">
    <source>
        <dbReference type="EMBL" id="PPJ26273.1"/>
    </source>
</evidence>
<dbReference type="InterPro" id="IPR009057">
    <property type="entry name" value="Homeodomain-like_sf"/>
</dbReference>
<comment type="caution">
    <text evidence="4">The sequence shown here is derived from an EMBL/GenBank/DDBJ whole genome shotgun (WGS) entry which is preliminary data.</text>
</comment>
<proteinExistence type="predicted"/>
<dbReference type="EMBL" id="PSZD01000013">
    <property type="protein sequence ID" value="PPJ26273.1"/>
    <property type="molecule type" value="Genomic_DNA"/>
</dbReference>
<protein>
    <submittedName>
        <fullName evidence="4">TetR/AcrR family transcriptional regulator</fullName>
    </submittedName>
</protein>
<dbReference type="PROSITE" id="PS50977">
    <property type="entry name" value="HTH_TETR_2"/>
    <property type="match status" value="1"/>
</dbReference>
<dbReference type="GO" id="GO:0003700">
    <property type="term" value="F:DNA-binding transcription factor activity"/>
    <property type="evidence" value="ECO:0007669"/>
    <property type="project" value="TreeGrafter"/>
</dbReference>
<gene>
    <name evidence="4" type="ORF">C5F51_21005</name>
</gene>
<dbReference type="Gene3D" id="1.10.357.10">
    <property type="entry name" value="Tetracycline Repressor, domain 2"/>
    <property type="match status" value="1"/>
</dbReference>
<reference evidence="4 5" key="1">
    <citation type="submission" date="2018-02" db="EMBL/GenBank/DDBJ databases">
        <title>8 Nocardia nova and 1 Nocardia cyriacigeorgica strain used for evolution to TMP-SMX.</title>
        <authorList>
            <person name="Mehta H."/>
            <person name="Weng J."/>
            <person name="Shamoo Y."/>
        </authorList>
    </citation>
    <scope>NUCLEOTIDE SEQUENCE [LARGE SCALE GENOMIC DNA]</scope>
    <source>
        <strain evidence="4 5">BAA2227</strain>
    </source>
</reference>
<dbReference type="Proteomes" id="UP000238356">
    <property type="component" value="Unassembled WGS sequence"/>
</dbReference>
<evidence type="ECO:0000313" key="5">
    <source>
        <dbReference type="Proteomes" id="UP000238356"/>
    </source>
</evidence>
<dbReference type="PANTHER" id="PTHR30055">
    <property type="entry name" value="HTH-TYPE TRANSCRIPTIONAL REGULATOR RUTR"/>
    <property type="match status" value="1"/>
</dbReference>
<dbReference type="GO" id="GO:0000976">
    <property type="term" value="F:transcription cis-regulatory region binding"/>
    <property type="evidence" value="ECO:0007669"/>
    <property type="project" value="TreeGrafter"/>
</dbReference>
<dbReference type="RefSeq" id="WP_063010364.1">
    <property type="nucleotide sequence ID" value="NZ_JADLQW010000037.1"/>
</dbReference>
<feature type="domain" description="HTH tetR-type" evidence="3">
    <location>
        <begin position="17"/>
        <end position="77"/>
    </location>
</feature>
<keyword evidence="5" id="KW-1185">Reference proteome</keyword>
<accession>A0A2S6A352</accession>
<evidence type="ECO:0000259" key="3">
    <source>
        <dbReference type="PROSITE" id="PS50977"/>
    </source>
</evidence>
<dbReference type="AlphaFoldDB" id="A0A2S6A352"/>
<sequence length="208" mass="23298">MSSPKLWRGQTLKDRSLDRREQMLDVGEELLGTGGVSAVTTRAVMRQTNLSPRYFYETFDSREDLIIAVYDRVESRLFERMRGVRTADGLRAAIREIFEICAQYFEEDPGRARILLREPLADDTLRRHSADRAPTFLRMLIPVLGAEAGAIVPADEEALAIAATALSGSLVSLYLEWVDGRLSVSRERLATAAVATVFAQLEAVRQHD</sequence>
<dbReference type="PANTHER" id="PTHR30055:SF209">
    <property type="entry name" value="POSSIBLE TRANSCRIPTIONAL REGULATORY PROTEIN (PROBABLY TETR-FAMILY)"/>
    <property type="match status" value="1"/>
</dbReference>